<proteinExistence type="predicted"/>
<dbReference type="AlphaFoldDB" id="A0A1R3JKS8"/>
<gene>
    <name evidence="2" type="ORF">CCACVL1_05419</name>
</gene>
<organism evidence="2 3">
    <name type="scientific">Corchorus capsularis</name>
    <name type="common">Jute</name>
    <dbReference type="NCBI Taxonomy" id="210143"/>
    <lineage>
        <taxon>Eukaryota</taxon>
        <taxon>Viridiplantae</taxon>
        <taxon>Streptophyta</taxon>
        <taxon>Embryophyta</taxon>
        <taxon>Tracheophyta</taxon>
        <taxon>Spermatophyta</taxon>
        <taxon>Magnoliopsida</taxon>
        <taxon>eudicotyledons</taxon>
        <taxon>Gunneridae</taxon>
        <taxon>Pentapetalae</taxon>
        <taxon>rosids</taxon>
        <taxon>malvids</taxon>
        <taxon>Malvales</taxon>
        <taxon>Malvaceae</taxon>
        <taxon>Grewioideae</taxon>
        <taxon>Apeibeae</taxon>
        <taxon>Corchorus</taxon>
    </lineage>
</organism>
<name>A0A1R3JKS8_COCAP</name>
<reference evidence="2 3" key="1">
    <citation type="submission" date="2013-09" db="EMBL/GenBank/DDBJ databases">
        <title>Corchorus capsularis genome sequencing.</title>
        <authorList>
            <person name="Alam M."/>
            <person name="Haque M.S."/>
            <person name="Islam M.S."/>
            <person name="Emdad E.M."/>
            <person name="Islam M.M."/>
            <person name="Ahmed B."/>
            <person name="Halim A."/>
            <person name="Hossen Q.M.M."/>
            <person name="Hossain M.Z."/>
            <person name="Ahmed R."/>
            <person name="Khan M.M."/>
            <person name="Islam R."/>
            <person name="Rashid M.M."/>
            <person name="Khan S.A."/>
            <person name="Rahman M.S."/>
            <person name="Alam M."/>
        </authorList>
    </citation>
    <scope>NUCLEOTIDE SEQUENCE [LARGE SCALE GENOMIC DNA]</scope>
    <source>
        <strain evidence="3">cv. CVL-1</strain>
        <tissue evidence="2">Whole seedling</tissue>
    </source>
</reference>
<protein>
    <submittedName>
        <fullName evidence="2">Uncharacterized protein</fullName>
    </submittedName>
</protein>
<dbReference type="Gramene" id="OMO95377">
    <property type="protein sequence ID" value="OMO95377"/>
    <property type="gene ID" value="CCACVL1_05419"/>
</dbReference>
<evidence type="ECO:0000313" key="2">
    <source>
        <dbReference type="EMBL" id="OMO95377.1"/>
    </source>
</evidence>
<dbReference type="EMBL" id="AWWV01007666">
    <property type="protein sequence ID" value="OMO95377.1"/>
    <property type="molecule type" value="Genomic_DNA"/>
</dbReference>
<accession>A0A1R3JKS8</accession>
<evidence type="ECO:0000313" key="3">
    <source>
        <dbReference type="Proteomes" id="UP000188268"/>
    </source>
</evidence>
<sequence length="77" mass="8273">MPSYQKLAGIYVWERARGESEPFVHSGRFTGEGCGGSVNGKGSWGEDEEGVHETECHAGTEEEAEAEAEGCGKHKSE</sequence>
<comment type="caution">
    <text evidence="2">The sequence shown here is derived from an EMBL/GenBank/DDBJ whole genome shotgun (WGS) entry which is preliminary data.</text>
</comment>
<feature type="region of interest" description="Disordered" evidence="1">
    <location>
        <begin position="23"/>
        <end position="77"/>
    </location>
</feature>
<keyword evidence="3" id="KW-1185">Reference proteome</keyword>
<feature type="compositionally biased region" description="Gly residues" evidence="1">
    <location>
        <begin position="30"/>
        <end position="43"/>
    </location>
</feature>
<evidence type="ECO:0000256" key="1">
    <source>
        <dbReference type="SAM" id="MobiDB-lite"/>
    </source>
</evidence>
<feature type="compositionally biased region" description="Basic and acidic residues" evidence="1">
    <location>
        <begin position="51"/>
        <end position="60"/>
    </location>
</feature>
<dbReference type="Proteomes" id="UP000188268">
    <property type="component" value="Unassembled WGS sequence"/>
</dbReference>